<accession>A0A0E3AZM9</accession>
<dbReference type="EMBL" id="CP012029">
    <property type="protein sequence ID" value="ALO26346.1"/>
    <property type="molecule type" value="Genomic_DNA"/>
</dbReference>
<sequence>MIRSNQNTGEKIGASLVFFFFIHFTLKAFYSKFIPFKNQLQICHSFQSQRTNVLFLVFRDFNFGNISMS</sequence>
<gene>
    <name evidence="2" type="ORF">LBBP_02084</name>
</gene>
<dbReference type="Proteomes" id="UP000058857">
    <property type="component" value="Chromosome 1"/>
</dbReference>
<feature type="transmembrane region" description="Helical" evidence="1">
    <location>
        <begin position="12"/>
        <end position="30"/>
    </location>
</feature>
<name>A0A0E3AZM9_LEPBO</name>
<dbReference type="AlphaFoldDB" id="A0A0E3AZM9"/>
<keyword evidence="1" id="KW-0812">Transmembrane</keyword>
<evidence type="ECO:0000313" key="3">
    <source>
        <dbReference type="Proteomes" id="UP000058857"/>
    </source>
</evidence>
<proteinExistence type="predicted"/>
<keyword evidence="1" id="KW-1133">Transmembrane helix</keyword>
<evidence type="ECO:0000313" key="2">
    <source>
        <dbReference type="EMBL" id="ALO26346.1"/>
    </source>
</evidence>
<organism evidence="2">
    <name type="scientific">Leptospira borgpetersenii serovar Ballum</name>
    <dbReference type="NCBI Taxonomy" id="280505"/>
    <lineage>
        <taxon>Bacteria</taxon>
        <taxon>Pseudomonadati</taxon>
        <taxon>Spirochaetota</taxon>
        <taxon>Spirochaetia</taxon>
        <taxon>Leptospirales</taxon>
        <taxon>Leptospiraceae</taxon>
        <taxon>Leptospira</taxon>
    </lineage>
</organism>
<reference evidence="2 3" key="1">
    <citation type="journal article" date="2015" name="PLoS Negl. Trop. Dis.">
        <title>Distribution of Plasmids in Distinct Leptospira Pathogenic Species.</title>
        <authorList>
            <person name="Wang Y."/>
            <person name="Zhuang X."/>
            <person name="Zhong Y."/>
            <person name="Zhang C."/>
            <person name="Zhang Y."/>
            <person name="Zeng L."/>
            <person name="Zhu Y."/>
            <person name="He P."/>
            <person name="Dong K."/>
            <person name="Pal U."/>
            <person name="Guo X."/>
            <person name="Qin J."/>
        </authorList>
    </citation>
    <scope>NUCLEOTIDE SEQUENCE [LARGE SCALE GENOMIC DNA]</scope>
    <source>
        <strain evidence="2 3">56604</strain>
    </source>
</reference>
<protein>
    <submittedName>
        <fullName evidence="2">Uncharacterized protein</fullName>
    </submittedName>
</protein>
<dbReference type="PATRIC" id="fig|280505.15.peg.2041"/>
<keyword evidence="1" id="KW-0472">Membrane</keyword>
<evidence type="ECO:0000256" key="1">
    <source>
        <dbReference type="SAM" id="Phobius"/>
    </source>
</evidence>